<evidence type="ECO:0000313" key="3">
    <source>
        <dbReference type="EMBL" id="MBW4435337.1"/>
    </source>
</evidence>
<dbReference type="Pfam" id="PF12965">
    <property type="entry name" value="DUF3854"/>
    <property type="match status" value="1"/>
</dbReference>
<feature type="domain" description="DUF3854" evidence="2">
    <location>
        <begin position="137"/>
        <end position="276"/>
    </location>
</feature>
<feature type="domain" description="DNA primase/nucleoside triphosphatase C-terminal" evidence="1">
    <location>
        <begin position="666"/>
        <end position="728"/>
    </location>
</feature>
<reference evidence="3" key="1">
    <citation type="submission" date="2021-05" db="EMBL/GenBank/DDBJ databases">
        <authorList>
            <person name="Pietrasiak N."/>
            <person name="Ward R."/>
            <person name="Stajich J.E."/>
            <person name="Kurbessoian T."/>
        </authorList>
    </citation>
    <scope>NUCLEOTIDE SEQUENCE</scope>
    <source>
        <strain evidence="3">HA4357-MV3</strain>
    </source>
</reference>
<gene>
    <name evidence="3" type="ORF">KME28_27425</name>
</gene>
<evidence type="ECO:0000259" key="1">
    <source>
        <dbReference type="Pfam" id="PF03288"/>
    </source>
</evidence>
<proteinExistence type="predicted"/>
<dbReference type="Proteomes" id="UP000813215">
    <property type="component" value="Unassembled WGS sequence"/>
</dbReference>
<dbReference type="AlphaFoldDB" id="A0A9E3HDY8"/>
<dbReference type="InterPro" id="IPR027417">
    <property type="entry name" value="P-loop_NTPase"/>
</dbReference>
<dbReference type="InterPro" id="IPR024385">
    <property type="entry name" value="DUF3854"/>
</dbReference>
<evidence type="ECO:0000313" key="4">
    <source>
        <dbReference type="Proteomes" id="UP000813215"/>
    </source>
</evidence>
<comment type="caution">
    <text evidence="3">The sequence shown here is derived from an EMBL/GenBank/DDBJ whole genome shotgun (WGS) entry which is preliminary data.</text>
</comment>
<dbReference type="EMBL" id="JAHHHW010000164">
    <property type="protein sequence ID" value="MBW4435337.1"/>
    <property type="molecule type" value="Genomic_DNA"/>
</dbReference>
<reference evidence="3" key="2">
    <citation type="journal article" date="2022" name="Microbiol. Resour. Announc.">
        <title>Metagenome Sequencing to Explore Phylogenomics of Terrestrial Cyanobacteria.</title>
        <authorList>
            <person name="Ward R.D."/>
            <person name="Stajich J.E."/>
            <person name="Johansen J.R."/>
            <person name="Huntemann M."/>
            <person name="Clum A."/>
            <person name="Foster B."/>
            <person name="Foster B."/>
            <person name="Roux S."/>
            <person name="Palaniappan K."/>
            <person name="Varghese N."/>
            <person name="Mukherjee S."/>
            <person name="Reddy T.B.K."/>
            <person name="Daum C."/>
            <person name="Copeland A."/>
            <person name="Chen I.A."/>
            <person name="Ivanova N.N."/>
            <person name="Kyrpides N.C."/>
            <person name="Shapiro N."/>
            <person name="Eloe-Fadrosh E.A."/>
            <person name="Pietrasiak N."/>
        </authorList>
    </citation>
    <scope>NUCLEOTIDE SEQUENCE</scope>
    <source>
        <strain evidence="3">HA4357-MV3</strain>
    </source>
</reference>
<dbReference type="Gene3D" id="3.40.50.300">
    <property type="entry name" value="P-loop containing nucleotide triphosphate hydrolases"/>
    <property type="match status" value="1"/>
</dbReference>
<dbReference type="InterPro" id="IPR004968">
    <property type="entry name" value="DNA_primase/NTPase_C"/>
</dbReference>
<evidence type="ECO:0000259" key="2">
    <source>
        <dbReference type="Pfam" id="PF12965"/>
    </source>
</evidence>
<name>A0A9E3HDY8_9NOST</name>
<accession>A0A9E3HDY8</accession>
<sequence length="904" mass="102930">MPIRIGGKKLTPTAEKAVPINTSISSPTTQILEKKKYLSSAHEKHLKSSGIDSENALKAGYRSINAEEGLELLGQFESGILIPYFDSYGNPCKTSDGRDWARLRADKGDKDKYRSAKNAGCKPYFDPLIPEIFGKSWNKISEDTRTPLAIVEGEKKTTCFNLHYAKKLKIPALGVGGIWNWVGKKEEKSGFVDEVEGEEDEVKALLPELEAIQWKKRIVYLLPDSDIVDPDPRKLIKSAVFELAKTLARKGAIPKLVMLPQDPYGEKNGLDDICVSDFLGLFVEYFHQCSISALAFEGKGKDKKLVLNLAPSAQKQLKFFGFAGAITIQRHCIFKQGLFPYFWQETHWKLGDKSEFDTLIQKLMDKNGWDNRSKSHVQGLQKEISNRLFVSSKSFNKHRAFSNGTVIFENEKVIFSLGHKRNDFCAIYLPYEFPETDPGKPEMFVKFLNAFTLGEPEAQRYIRAMLRYYIQPLRQGERNKAEAFPLFVGQPQCGKGILFSVVRALLGEENCKSFGNIDDFSKPEKLAKYLDSTLIYCEDLPGFAREIKGLNYVIDNVPVTIKKLFIDPIDDCLNAHVLAAANQHLSVGKADAGGLKRRLHSFVVPLEDTIIIDPDLADKLKSELPKILYWLLQIDYERSLKDFRQGRLYVPALMEGEMESLEAIHPLLRFVNDCREERLNDYKNVDSVPSSDLYSYYRDNWSLRTGEKPLTKRSFERELKQSIKVPFKSIGRNNLLHFQLLSTEELASIHKKSNKAIGSFENISLEEIYLANKRGFQPTALPQQEPASRQEPELVLREQQESKLISETQTEDELKQQCIDDFIDIVPISRREIFCNETQYKVDLINCNLIVLSPYAPTLLDILNSMPPQNKQTFALNYGLKKLIIHSIFNDGSCQHFKNIKLID</sequence>
<organism evidence="3 4">
    <name type="scientific">Pelatocladus maniniholoensis HA4357-MV3</name>
    <dbReference type="NCBI Taxonomy" id="1117104"/>
    <lineage>
        <taxon>Bacteria</taxon>
        <taxon>Bacillati</taxon>
        <taxon>Cyanobacteriota</taxon>
        <taxon>Cyanophyceae</taxon>
        <taxon>Nostocales</taxon>
        <taxon>Nostocaceae</taxon>
        <taxon>Pelatocladus</taxon>
    </lineage>
</organism>
<protein>
    <submittedName>
        <fullName evidence="3">DUF3854 domain-containing protein</fullName>
    </submittedName>
</protein>
<dbReference type="Pfam" id="PF03288">
    <property type="entry name" value="Pox_D5"/>
    <property type="match status" value="1"/>
</dbReference>